<protein>
    <recommendedName>
        <fullName evidence="4">DUF4919 domain-containing protein</fullName>
    </recommendedName>
</protein>
<sequence length="220" mass="24999">MRHFLYAALLCWFAVPVAAQTKLNPRLKHELDSIYEVDQRYRAMLFEPRLTRNPDSLATALGVSKEALNATIINRMQSADAANMERMHAILKQYGYPGKSLVGAPTNDAAWHVIQHNPATISTYLPLVKVAAEKGEIPFTRYAMMLDRHLMDGGKEQLYGTQVTSYNGKPPFVWPIQNPAQVNQRRKQAGFSDTVEKYVTRFGVTYRVITLEEVEKMPKQ</sequence>
<gene>
    <name evidence="2" type="ORF">MTX78_24485</name>
</gene>
<keyword evidence="2" id="KW-0614">Plasmid</keyword>
<accession>A0ABY4D8N2</accession>
<name>A0ABY4D8N2_9BACT</name>
<evidence type="ECO:0008006" key="4">
    <source>
        <dbReference type="Google" id="ProtNLM"/>
    </source>
</evidence>
<dbReference type="Proteomes" id="UP000831113">
    <property type="component" value="Plasmid unnamed4"/>
</dbReference>
<dbReference type="EMBL" id="CP094673">
    <property type="protein sequence ID" value="UOG77576.1"/>
    <property type="molecule type" value="Genomic_DNA"/>
</dbReference>
<feature type="signal peptide" evidence="1">
    <location>
        <begin position="1"/>
        <end position="19"/>
    </location>
</feature>
<evidence type="ECO:0000313" key="2">
    <source>
        <dbReference type="EMBL" id="UOG77576.1"/>
    </source>
</evidence>
<reference evidence="2 3" key="1">
    <citation type="submission" date="2022-03" db="EMBL/GenBank/DDBJ databases">
        <title>Hymenobactersp. isolated from the air.</title>
        <authorList>
            <person name="Won M."/>
            <person name="Kwon S.-W."/>
        </authorList>
    </citation>
    <scope>NUCLEOTIDE SEQUENCE [LARGE SCALE GENOMIC DNA]</scope>
    <source>
        <strain evidence="2 3">KACC 21982</strain>
        <plasmid evidence="2 3">unnamed4</plasmid>
    </source>
</reference>
<evidence type="ECO:0000313" key="3">
    <source>
        <dbReference type="Proteomes" id="UP000831113"/>
    </source>
</evidence>
<dbReference type="Pfam" id="PF20329">
    <property type="entry name" value="DUF6624"/>
    <property type="match status" value="1"/>
</dbReference>
<keyword evidence="1" id="KW-0732">Signal</keyword>
<evidence type="ECO:0000256" key="1">
    <source>
        <dbReference type="SAM" id="SignalP"/>
    </source>
</evidence>
<proteinExistence type="predicted"/>
<feature type="chain" id="PRO_5045110326" description="DUF4919 domain-containing protein" evidence="1">
    <location>
        <begin position="20"/>
        <end position="220"/>
    </location>
</feature>
<dbReference type="InterPro" id="IPR046732">
    <property type="entry name" value="DUF6624"/>
</dbReference>
<keyword evidence="3" id="KW-1185">Reference proteome</keyword>
<geneLocation type="plasmid" evidence="2 3">
    <name>unnamed4</name>
</geneLocation>
<dbReference type="RefSeq" id="WP_243803440.1">
    <property type="nucleotide sequence ID" value="NZ_CP094673.1"/>
</dbReference>
<organism evidence="2 3">
    <name type="scientific">Hymenobacter tibetensis</name>
    <dbReference type="NCBI Taxonomy" id="497967"/>
    <lineage>
        <taxon>Bacteria</taxon>
        <taxon>Pseudomonadati</taxon>
        <taxon>Bacteroidota</taxon>
        <taxon>Cytophagia</taxon>
        <taxon>Cytophagales</taxon>
        <taxon>Hymenobacteraceae</taxon>
        <taxon>Hymenobacter</taxon>
    </lineage>
</organism>